<protein>
    <submittedName>
        <fullName evidence="1">Uncharacterized protein</fullName>
    </submittedName>
</protein>
<organism evidence="1 2">
    <name type="scientific">Spirosoma agri</name>
    <dbReference type="NCBI Taxonomy" id="1987381"/>
    <lineage>
        <taxon>Bacteria</taxon>
        <taxon>Pseudomonadati</taxon>
        <taxon>Bacteroidota</taxon>
        <taxon>Cytophagia</taxon>
        <taxon>Cytophagales</taxon>
        <taxon>Cytophagaceae</taxon>
        <taxon>Spirosoma</taxon>
    </lineage>
</organism>
<keyword evidence="2" id="KW-1185">Reference proteome</keyword>
<evidence type="ECO:0000313" key="2">
    <source>
        <dbReference type="Proteomes" id="UP000477386"/>
    </source>
</evidence>
<reference evidence="1 2" key="1">
    <citation type="submission" date="2020-02" db="EMBL/GenBank/DDBJ databases">
        <title>Draft genome sequence of two Spirosoma agri KCTC 52727 and Spirosoma terrae KCTC 52035.</title>
        <authorList>
            <person name="Rojas J."/>
            <person name="Ambika Manirajan B."/>
            <person name="Ratering S."/>
            <person name="Suarez C."/>
            <person name="Schnell S."/>
        </authorList>
    </citation>
    <scope>NUCLEOTIDE SEQUENCE [LARGE SCALE GENOMIC DNA]</scope>
    <source>
        <strain evidence="1 2">KCTC 52727</strain>
    </source>
</reference>
<sequence>MKVAILGLHTVLLGYLLLGNLIGCSINLPDPEAPLTTPTAFVRPAPALPPITTGFVYEVPGAESAWPNYNGTLIGDRDVGPTSSQESDQLQLEVRKNYGAAIQIYDKVTKQPLINFFDLGRESGMGSYGGPRSFSSDSPKWSGIGYNPLQAGDYAGHSSPILFHGFINGWIYTKAQCLSWAHSDARKLPFFYEQWVRLDGNKIHVKVRLTHQRADKTFYEPESQEWPFMMVNGARKVHFYNGDKPFTNDVATVTDGIEGKVNGEYITHQLTPFGLTEPWQAVEIGPDRLIGLYTPGYFWANYNVSNLAANESWEGGNTITYIANLPMVHLDSDNTWYKEYTYVIGTESEIRAYAYAQERFAQPDFFFNRFNGRNGWAIFDGGYDQKEPFTGNNWEATLTGKEQNGLLNAYNAKLISPHGSWKAADFNTVYLRMAYAGPPGTGAQAPLRLTWLINGQAPEGVDNAYPTQNKARFPKGVRNRTEQSLQFMAINDGQFHTYKFSFANQPKWTGIIQQFELAHEATPTYVAPGEKLTMQYFGTRNPGE</sequence>
<name>A0A6M0ISA9_9BACT</name>
<accession>A0A6M0ISA9</accession>
<dbReference type="EMBL" id="JAAGNZ010000012">
    <property type="protein sequence ID" value="NEU70912.1"/>
    <property type="molecule type" value="Genomic_DNA"/>
</dbReference>
<dbReference type="Proteomes" id="UP000477386">
    <property type="component" value="Unassembled WGS sequence"/>
</dbReference>
<comment type="caution">
    <text evidence="1">The sequence shown here is derived from an EMBL/GenBank/DDBJ whole genome shotgun (WGS) entry which is preliminary data.</text>
</comment>
<dbReference type="RefSeq" id="WP_164044226.1">
    <property type="nucleotide sequence ID" value="NZ_JAAGNZ010000012.1"/>
</dbReference>
<dbReference type="AlphaFoldDB" id="A0A6M0ISA9"/>
<proteinExistence type="predicted"/>
<evidence type="ECO:0000313" key="1">
    <source>
        <dbReference type="EMBL" id="NEU70912.1"/>
    </source>
</evidence>
<gene>
    <name evidence="1" type="ORF">GK091_28870</name>
</gene>